<evidence type="ECO:0000313" key="3">
    <source>
        <dbReference type="Proteomes" id="UP001335737"/>
    </source>
</evidence>
<evidence type="ECO:0000259" key="1">
    <source>
        <dbReference type="Pfam" id="PF03372"/>
    </source>
</evidence>
<organism evidence="2 3">
    <name type="scientific">Virgibacillus tibetensis</name>
    <dbReference type="NCBI Taxonomy" id="3042313"/>
    <lineage>
        <taxon>Bacteria</taxon>
        <taxon>Bacillati</taxon>
        <taxon>Bacillota</taxon>
        <taxon>Bacilli</taxon>
        <taxon>Bacillales</taxon>
        <taxon>Bacillaceae</taxon>
        <taxon>Virgibacillus</taxon>
    </lineage>
</organism>
<keyword evidence="3" id="KW-1185">Reference proteome</keyword>
<keyword evidence="2" id="KW-0540">Nuclease</keyword>
<dbReference type="Pfam" id="PF03372">
    <property type="entry name" value="Exo_endo_phos"/>
    <property type="match status" value="1"/>
</dbReference>
<comment type="caution">
    <text evidence="2">The sequence shown here is derived from an EMBL/GenBank/DDBJ whole genome shotgun (WGS) entry which is preliminary data.</text>
</comment>
<name>A0ABU6KDU6_9BACI</name>
<dbReference type="EMBL" id="JARZFX010000002">
    <property type="protein sequence ID" value="MEC5423464.1"/>
    <property type="molecule type" value="Genomic_DNA"/>
</dbReference>
<dbReference type="Gene3D" id="3.60.10.10">
    <property type="entry name" value="Endonuclease/exonuclease/phosphatase"/>
    <property type="match status" value="1"/>
</dbReference>
<dbReference type="Proteomes" id="UP001335737">
    <property type="component" value="Unassembled WGS sequence"/>
</dbReference>
<dbReference type="PANTHER" id="PTHR14859:SF15">
    <property type="entry name" value="ENDONUCLEASE_EXONUCLEASE_PHOSPHATASE DOMAIN-CONTAINING PROTEIN"/>
    <property type="match status" value="1"/>
</dbReference>
<protein>
    <submittedName>
        <fullName evidence="2">Endonuclease/exonuclease/phosphatase family protein</fullName>
    </submittedName>
</protein>
<feature type="domain" description="Endonuclease/exonuclease/phosphatase" evidence="1">
    <location>
        <begin position="24"/>
        <end position="239"/>
    </location>
</feature>
<proteinExistence type="predicted"/>
<gene>
    <name evidence="2" type="ORF">QGM71_08130</name>
</gene>
<reference evidence="2 3" key="1">
    <citation type="journal article" date="2024" name="Int. J. Syst. Evol. Microbiol.">
        <title>Virgibacillus tibetensis sp. nov., isolated from salt lake on the Tibetan Plateau of China.</title>
        <authorList>
            <person name="Phurbu D."/>
            <person name="Liu Z.-X."/>
            <person name="Wang R."/>
            <person name="Zheng Y.-Y."/>
            <person name="Liu H.-C."/>
            <person name="Zhou Y.-G."/>
            <person name="Yu Y.-J."/>
            <person name="Li A.-H."/>
        </authorList>
    </citation>
    <scope>NUCLEOTIDE SEQUENCE [LARGE SCALE GENOMIC DNA]</scope>
    <source>
        <strain evidence="2 3">C22-A2</strain>
    </source>
</reference>
<dbReference type="InterPro" id="IPR051916">
    <property type="entry name" value="GPI-anchor_lipid_remodeler"/>
</dbReference>
<dbReference type="SUPFAM" id="SSF56219">
    <property type="entry name" value="DNase I-like"/>
    <property type="match status" value="1"/>
</dbReference>
<accession>A0ABU6KDU6</accession>
<dbReference type="InterPro" id="IPR036691">
    <property type="entry name" value="Endo/exonu/phosph_ase_sf"/>
</dbReference>
<dbReference type="InterPro" id="IPR005135">
    <property type="entry name" value="Endo/exonuclease/phosphatase"/>
</dbReference>
<keyword evidence="2" id="KW-0255">Endonuclease</keyword>
<evidence type="ECO:0000313" key="2">
    <source>
        <dbReference type="EMBL" id="MEC5423464.1"/>
    </source>
</evidence>
<sequence>MIFSMSTNVFATNGYGEEVDINVMSYNIYHGVGLDGELSLERIADVMKDADAEIIGIQEVDRFYGDRSDFQDQAKELAELLGYHYVYGANLDLDPAEGQEQNRQYGTGILSKYPIIDSENTFLSSFGKEQRGLLRATVNVRGIHVNVYNTHLGLDVPSRLAQVDEIIDVTSSFEGPRILLGDLNAEPDSEEFQLLLEQGNFVDSFADIEDANTFPVINPIKRIDYILSSPSIEHSNQRVIYTEDFDHLPLVTEMKIKR</sequence>
<dbReference type="PANTHER" id="PTHR14859">
    <property type="entry name" value="CALCOFLUOR WHITE HYPERSENSITIVE PROTEIN PRECURSOR"/>
    <property type="match status" value="1"/>
</dbReference>
<keyword evidence="2" id="KW-0378">Hydrolase</keyword>
<dbReference type="GO" id="GO:0004519">
    <property type="term" value="F:endonuclease activity"/>
    <property type="evidence" value="ECO:0007669"/>
    <property type="project" value="UniProtKB-KW"/>
</dbReference>